<sequence length="390" mass="43342" precursor="true">MALTKPIFIFFMSEERKRTAKKGFLLILLLSAFTMMTIPASASSFGLSSNNINSSDTDSHYFSYLNLSINEVMNYRDKMPAISYNISDQDNRFNYNALFFPDVPEDAELAGYYMQVLPNGVSSSYMELFDANATLPSQDIFLARANEWIGGEETSVIGTMNDCFQNGIYFYSGYHEIARHTTVRKYQGIGKITATTVVSQYLNDGDSERDYFCIGSYVEMTPEDETGNGTGWKNSKFLVNYDFNTGYCSTKPLEVESPISNPQTSPHYLKPQGDLLGGFLNNFDKIGLLSGLFGHSVSLHSNVEDSTKMSWVTECGYFTENAAESLSLTPVSEVMPLQSAVDGDNWHVLARIGIDADSGWSRVGGLIKEPSPSSEWISYILMHSVPAAEN</sequence>
<evidence type="ECO:0000313" key="2">
    <source>
        <dbReference type="Proteomes" id="UP000006565"/>
    </source>
</evidence>
<dbReference type="Proteomes" id="UP000006565">
    <property type="component" value="Chromosome"/>
</dbReference>
<accession>E1RFZ8</accession>
<dbReference type="eggNOG" id="arCOG10650">
    <property type="taxonomic scope" value="Archaea"/>
</dbReference>
<keyword evidence="2" id="KW-1185">Reference proteome</keyword>
<dbReference type="AlphaFoldDB" id="E1RFZ8"/>
<organism evidence="1 2">
    <name type="scientific">Methanolacinia petrolearia (strain DSM 11571 / OCM 486 / SEBR 4847)</name>
    <name type="common">Methanoplanus petrolearius</name>
    <dbReference type="NCBI Taxonomy" id="679926"/>
    <lineage>
        <taxon>Archaea</taxon>
        <taxon>Methanobacteriati</taxon>
        <taxon>Methanobacteriota</taxon>
        <taxon>Stenosarchaea group</taxon>
        <taxon>Methanomicrobia</taxon>
        <taxon>Methanomicrobiales</taxon>
        <taxon>Methanomicrobiaceae</taxon>
        <taxon>Methanolacinia</taxon>
    </lineage>
</organism>
<dbReference type="GeneID" id="9742820"/>
<evidence type="ECO:0000313" key="1">
    <source>
        <dbReference type="EMBL" id="ADN35150.1"/>
    </source>
</evidence>
<dbReference type="KEGG" id="mpi:Mpet_0376"/>
<dbReference type="OrthoDB" id="104920at2157"/>
<dbReference type="EMBL" id="CP002117">
    <property type="protein sequence ID" value="ADN35150.1"/>
    <property type="molecule type" value="Genomic_DNA"/>
</dbReference>
<dbReference type="HOGENOM" id="CLU_707156_0_0_2"/>
<dbReference type="RefSeq" id="WP_013328328.1">
    <property type="nucleotide sequence ID" value="NC_014507.1"/>
</dbReference>
<proteinExistence type="predicted"/>
<reference evidence="1 2" key="1">
    <citation type="journal article" date="2010" name="Stand. Genomic Sci.">
        <title>Complete genome sequence of Methanoplanus petrolearius type strain (SEBR 4847).</title>
        <authorList>
            <person name="Brambilla E."/>
            <person name="Djao O.D."/>
            <person name="Daligault H."/>
            <person name="Lapidus A."/>
            <person name="Lucas S."/>
            <person name="Hammon N."/>
            <person name="Nolan M."/>
            <person name="Tice H."/>
            <person name="Cheng J.F."/>
            <person name="Han C."/>
            <person name="Tapia R."/>
            <person name="Goodwin L."/>
            <person name="Pitluck S."/>
            <person name="Liolios K."/>
            <person name="Ivanova N."/>
            <person name="Mavromatis K."/>
            <person name="Mikhailova N."/>
            <person name="Pati A."/>
            <person name="Chen A."/>
            <person name="Palaniappan K."/>
            <person name="Land M."/>
            <person name="Hauser L."/>
            <person name="Chang Y.J."/>
            <person name="Jeffries C.D."/>
            <person name="Rohde M."/>
            <person name="Spring S."/>
            <person name="Sikorski J."/>
            <person name="Goker M."/>
            <person name="Woyke T."/>
            <person name="Bristow J."/>
            <person name="Eisen J.A."/>
            <person name="Markowitz V."/>
            <person name="Hugenholtz P."/>
            <person name="Kyrpides N.C."/>
            <person name="Klenk H.P."/>
        </authorList>
    </citation>
    <scope>NUCLEOTIDE SEQUENCE [LARGE SCALE GENOMIC DNA]</scope>
    <source>
        <strain evidence="2">DSM 11571 / OCM 486 / SEBR 4847</strain>
    </source>
</reference>
<protein>
    <submittedName>
        <fullName evidence="1">Uncharacterized protein</fullName>
    </submittedName>
</protein>
<name>E1RFZ8_METP4</name>
<gene>
    <name evidence="1" type="ordered locus">Mpet_0376</name>
</gene>